<dbReference type="CDD" id="cd00830">
    <property type="entry name" value="KAS_III"/>
    <property type="match status" value="1"/>
</dbReference>
<feature type="region of interest" description="ACP-binding" evidence="12">
    <location>
        <begin position="250"/>
        <end position="254"/>
    </location>
</feature>
<dbReference type="Pfam" id="PF08545">
    <property type="entry name" value="ACP_syn_III"/>
    <property type="match status" value="1"/>
</dbReference>
<comment type="function">
    <text evidence="12">Catalyzes the condensation reaction of fatty acid synthesis by the addition to an acyl acceptor of two carbons from malonyl-ACP. Catalyzes the first condensation reaction which initiates fatty acid synthesis and may therefore play a role in governing the total rate of fatty acid production. Possesses both acetoacetyl-ACP synthase and acetyl transacylase activities. Its substrate specificity determines the biosynthesis of branched-chain and/or straight-chain of fatty acids.</text>
</comment>
<evidence type="ECO:0000256" key="11">
    <source>
        <dbReference type="ARBA" id="ARBA00051096"/>
    </source>
</evidence>
<comment type="catalytic activity">
    <reaction evidence="11">
        <text>malonyl-[ACP] + acetyl-CoA + H(+) = 3-oxobutanoyl-[ACP] + CO2 + CoA</text>
        <dbReference type="Rhea" id="RHEA:12080"/>
        <dbReference type="Rhea" id="RHEA-COMP:9623"/>
        <dbReference type="Rhea" id="RHEA-COMP:9625"/>
        <dbReference type="ChEBI" id="CHEBI:15378"/>
        <dbReference type="ChEBI" id="CHEBI:16526"/>
        <dbReference type="ChEBI" id="CHEBI:57287"/>
        <dbReference type="ChEBI" id="CHEBI:57288"/>
        <dbReference type="ChEBI" id="CHEBI:78449"/>
        <dbReference type="ChEBI" id="CHEBI:78450"/>
        <dbReference type="EC" id="2.3.1.180"/>
    </reaction>
    <physiologicalReaction direction="left-to-right" evidence="11">
        <dbReference type="Rhea" id="RHEA:12081"/>
    </physiologicalReaction>
</comment>
<proteinExistence type="inferred from homology"/>
<keyword evidence="7 12" id="KW-0443">Lipid metabolism</keyword>
<feature type="active site" evidence="12">
    <location>
        <position position="113"/>
    </location>
</feature>
<dbReference type="OrthoDB" id="9815506at2"/>
<keyword evidence="4 12" id="KW-0444">Lipid biosynthesis</keyword>
<dbReference type="InterPro" id="IPR013751">
    <property type="entry name" value="ACP_syn_III_N"/>
</dbReference>
<keyword evidence="9 12" id="KW-0511">Multifunctional enzyme</keyword>
<feature type="active site" evidence="12">
    <location>
        <position position="279"/>
    </location>
</feature>
<evidence type="ECO:0000256" key="3">
    <source>
        <dbReference type="ARBA" id="ARBA00012333"/>
    </source>
</evidence>
<dbReference type="PANTHER" id="PTHR43091:SF1">
    <property type="entry name" value="BETA-KETOACYL-[ACYL-CARRIER-PROTEIN] SYNTHASE III, CHLOROPLASTIC"/>
    <property type="match status" value="1"/>
</dbReference>
<dbReference type="PANTHER" id="PTHR43091">
    <property type="entry name" value="3-OXOACYL-[ACYL-CARRIER-PROTEIN] SYNTHASE"/>
    <property type="match status" value="1"/>
</dbReference>
<evidence type="ECO:0000259" key="13">
    <source>
        <dbReference type="Pfam" id="PF08541"/>
    </source>
</evidence>
<evidence type="ECO:0000256" key="1">
    <source>
        <dbReference type="ARBA" id="ARBA00005194"/>
    </source>
</evidence>
<dbReference type="NCBIfam" id="TIGR00747">
    <property type="entry name" value="fabH"/>
    <property type="match status" value="1"/>
</dbReference>
<dbReference type="InterPro" id="IPR016039">
    <property type="entry name" value="Thiolase-like"/>
</dbReference>
<feature type="active site" evidence="12">
    <location>
        <position position="249"/>
    </location>
</feature>
<dbReference type="GO" id="GO:0033818">
    <property type="term" value="F:beta-ketoacyl-acyl-carrier-protein synthase III activity"/>
    <property type="evidence" value="ECO:0007669"/>
    <property type="project" value="UniProtKB-UniRule"/>
</dbReference>
<dbReference type="RefSeq" id="WP_068803055.1">
    <property type="nucleotide sequence ID" value="NZ_CP014671.1"/>
</dbReference>
<dbReference type="UniPathway" id="UPA00094"/>
<evidence type="ECO:0000256" key="6">
    <source>
        <dbReference type="ARBA" id="ARBA00022832"/>
    </source>
</evidence>
<name>A0A1B1YS98_9GAMM</name>
<evidence type="ECO:0000256" key="2">
    <source>
        <dbReference type="ARBA" id="ARBA00008642"/>
    </source>
</evidence>
<comment type="domain">
    <text evidence="12">The last Arg residue of the ACP-binding site is essential for the weak association between ACP/AcpP and FabH.</text>
</comment>
<evidence type="ECO:0000256" key="9">
    <source>
        <dbReference type="ARBA" id="ARBA00023268"/>
    </source>
</evidence>
<sequence>MMYSRVIGTGSALPEQIVTNADLESKVDTSDRWIFERTGIRQRHIAAPGETSTDLGERAARAALAMAGLDAADIGLVVVATCTPENVFPSTACLLQNRLGIHGGPAFDVVAACAGFIYALSVADSLLRSGAADTALVVGTETMSRIIDWQDRRTCILFADGAGAMVLRREPTPGILSTHLHADGKYKDLLWVPGWVSDDYGSLAEHPPHMVMEGSEVFRVAVEKLGESVEEALAANGLDKDAIDWLIPHQANLRIIAAIAKRLRLPMEQVVLTIAEHGNTSAASVPLAMDVAVRDGRVKPGQTLLLEAFGGGFAWGSALLRF</sequence>
<evidence type="ECO:0000256" key="5">
    <source>
        <dbReference type="ARBA" id="ARBA00022679"/>
    </source>
</evidence>
<feature type="domain" description="Beta-ketoacyl-[acyl-carrier-protein] synthase III C-terminal" evidence="13">
    <location>
        <begin position="233"/>
        <end position="321"/>
    </location>
</feature>
<evidence type="ECO:0000259" key="14">
    <source>
        <dbReference type="Pfam" id="PF08545"/>
    </source>
</evidence>
<dbReference type="InterPro" id="IPR004655">
    <property type="entry name" value="FabH"/>
</dbReference>
<gene>
    <name evidence="12" type="primary">fabH</name>
    <name evidence="15" type="ORF">PG2T_04690</name>
</gene>
<dbReference type="KEGG" id="gbi:PG2T_04690"/>
<dbReference type="FunCoup" id="A0A1B1YS98">
    <property type="interactions" value="533"/>
</dbReference>
<dbReference type="InParanoid" id="A0A1B1YS98"/>
<evidence type="ECO:0000256" key="12">
    <source>
        <dbReference type="HAMAP-Rule" id="MF_01815"/>
    </source>
</evidence>
<dbReference type="GO" id="GO:0005737">
    <property type="term" value="C:cytoplasm"/>
    <property type="evidence" value="ECO:0007669"/>
    <property type="project" value="UniProtKB-SubCell"/>
</dbReference>
<dbReference type="STRING" id="1810504.PG2T_04690"/>
<keyword evidence="10 12" id="KW-0012">Acyltransferase</keyword>
<comment type="subcellular location">
    <subcellularLocation>
        <location evidence="12">Cytoplasm</location>
    </subcellularLocation>
</comment>
<feature type="domain" description="Beta-ketoacyl-[acyl-carrier-protein] synthase III N-terminal" evidence="14">
    <location>
        <begin position="107"/>
        <end position="184"/>
    </location>
</feature>
<dbReference type="InterPro" id="IPR013747">
    <property type="entry name" value="ACP_syn_III_C"/>
</dbReference>
<dbReference type="Proteomes" id="UP000092952">
    <property type="component" value="Chromosome"/>
</dbReference>
<comment type="subunit">
    <text evidence="12">Homodimer.</text>
</comment>
<dbReference type="FunFam" id="3.40.47.10:FF:000004">
    <property type="entry name" value="3-oxoacyl-[acyl-carrier-protein] synthase 3"/>
    <property type="match status" value="1"/>
</dbReference>
<dbReference type="Pfam" id="PF08541">
    <property type="entry name" value="ACP_syn_III_C"/>
    <property type="match status" value="1"/>
</dbReference>
<dbReference type="GO" id="GO:0006633">
    <property type="term" value="P:fatty acid biosynthetic process"/>
    <property type="evidence" value="ECO:0007669"/>
    <property type="project" value="UniProtKB-UniRule"/>
</dbReference>
<evidence type="ECO:0000256" key="10">
    <source>
        <dbReference type="ARBA" id="ARBA00023315"/>
    </source>
</evidence>
<comment type="similarity">
    <text evidence="2 12">Belongs to the thiolase-like superfamily. FabH family.</text>
</comment>
<accession>A0A1B1YS98</accession>
<dbReference type="NCBIfam" id="NF006829">
    <property type="entry name" value="PRK09352.1"/>
    <property type="match status" value="1"/>
</dbReference>
<comment type="pathway">
    <text evidence="1 12">Lipid metabolism; fatty acid biosynthesis.</text>
</comment>
<keyword evidence="12" id="KW-0963">Cytoplasm</keyword>
<evidence type="ECO:0000256" key="8">
    <source>
        <dbReference type="ARBA" id="ARBA00023160"/>
    </source>
</evidence>
<dbReference type="EC" id="2.3.1.180" evidence="3 12"/>
<dbReference type="GO" id="GO:0004315">
    <property type="term" value="F:3-oxoacyl-[acyl-carrier-protein] synthase activity"/>
    <property type="evidence" value="ECO:0007669"/>
    <property type="project" value="InterPro"/>
</dbReference>
<keyword evidence="5 12" id="KW-0808">Transferase</keyword>
<evidence type="ECO:0000313" key="16">
    <source>
        <dbReference type="Proteomes" id="UP000092952"/>
    </source>
</evidence>
<keyword evidence="8 12" id="KW-0275">Fatty acid biosynthesis</keyword>
<keyword evidence="6 12" id="KW-0276">Fatty acid metabolism</keyword>
<protein>
    <recommendedName>
        <fullName evidence="3 12">Beta-ketoacyl-[acyl-carrier-protein] synthase III</fullName>
        <shortName evidence="12">Beta-ketoacyl-ACP synthase III</shortName>
        <shortName evidence="12">KAS III</shortName>
        <ecNumber evidence="3 12">2.3.1.180</ecNumber>
    </recommendedName>
    <alternativeName>
        <fullName evidence="12">3-oxoacyl-[acyl-carrier-protein] synthase 3</fullName>
    </alternativeName>
    <alternativeName>
        <fullName evidence="12">3-oxoacyl-[acyl-carrier-protein] synthase III</fullName>
    </alternativeName>
</protein>
<keyword evidence="16" id="KW-1185">Reference proteome</keyword>
<evidence type="ECO:0000313" key="15">
    <source>
        <dbReference type="EMBL" id="ANX03557.1"/>
    </source>
</evidence>
<dbReference type="AlphaFoldDB" id="A0A1B1YS98"/>
<reference evidence="16" key="1">
    <citation type="submission" date="2016-03" db="EMBL/GenBank/DDBJ databases">
        <title>Complete genome sequence of Solimmundus cernigliae, representing a novel lineage of polycyclic aromatic hydrocarbon degraders within the Gammaproteobacteria.</title>
        <authorList>
            <person name="Singleton D.R."/>
            <person name="Dickey A.N."/>
            <person name="Scholl E.H."/>
            <person name="Wright F.A."/>
            <person name="Aitken M.D."/>
        </authorList>
    </citation>
    <scope>NUCLEOTIDE SEQUENCE [LARGE SCALE GENOMIC DNA]</scope>
    <source>
        <strain evidence="16">TR3.2</strain>
    </source>
</reference>
<dbReference type="HAMAP" id="MF_01815">
    <property type="entry name" value="FabH"/>
    <property type="match status" value="1"/>
</dbReference>
<dbReference type="SUPFAM" id="SSF53901">
    <property type="entry name" value="Thiolase-like"/>
    <property type="match status" value="1"/>
</dbReference>
<dbReference type="Gene3D" id="3.40.47.10">
    <property type="match status" value="1"/>
</dbReference>
<organism evidence="15 16">
    <name type="scientific">Immundisolibacter cernigliae</name>
    <dbReference type="NCBI Taxonomy" id="1810504"/>
    <lineage>
        <taxon>Bacteria</taxon>
        <taxon>Pseudomonadati</taxon>
        <taxon>Pseudomonadota</taxon>
        <taxon>Gammaproteobacteria</taxon>
        <taxon>Immundisolibacterales</taxon>
        <taxon>Immundisolibacteraceae</taxon>
        <taxon>Immundisolibacter</taxon>
    </lineage>
</organism>
<evidence type="ECO:0000256" key="7">
    <source>
        <dbReference type="ARBA" id="ARBA00023098"/>
    </source>
</evidence>
<evidence type="ECO:0000256" key="4">
    <source>
        <dbReference type="ARBA" id="ARBA00022516"/>
    </source>
</evidence>
<dbReference type="EMBL" id="CP014671">
    <property type="protein sequence ID" value="ANX03557.1"/>
    <property type="molecule type" value="Genomic_DNA"/>
</dbReference>